<dbReference type="PANTHER" id="PTHR32170:SF3">
    <property type="entry name" value="PROTEASOME ACTIVATOR COMPLEX SUBUNIT 4"/>
    <property type="match status" value="1"/>
</dbReference>
<dbReference type="Pfam" id="PF23096">
    <property type="entry name" value="HEAT_PSME4"/>
    <property type="match status" value="1"/>
</dbReference>
<dbReference type="InterPro" id="IPR035309">
    <property type="entry name" value="PSME4"/>
</dbReference>
<evidence type="ECO:0000313" key="14">
    <source>
        <dbReference type="Proteomes" id="UP001195483"/>
    </source>
</evidence>
<dbReference type="Pfam" id="PF16507">
    <property type="entry name" value="HEAT_PSME4_mid"/>
    <property type="match status" value="1"/>
</dbReference>
<evidence type="ECO:0000259" key="10">
    <source>
        <dbReference type="Pfam" id="PF11919"/>
    </source>
</evidence>
<keyword evidence="7" id="KW-0234">DNA repair</keyword>
<dbReference type="InterPro" id="IPR016024">
    <property type="entry name" value="ARM-type_fold"/>
</dbReference>
<evidence type="ECO:0000256" key="7">
    <source>
        <dbReference type="ARBA" id="ARBA00023204"/>
    </source>
</evidence>
<keyword evidence="4" id="KW-0963">Cytoplasm</keyword>
<dbReference type="InterPro" id="IPR021843">
    <property type="entry name" value="PSME4_C"/>
</dbReference>
<feature type="domain" description="Proteasome activator complex subunit 4-like HEAT repeat-like" evidence="12">
    <location>
        <begin position="1159"/>
        <end position="1451"/>
    </location>
</feature>
<sequence length="1844" mass="212303">MDEREEKLGFKPQKEIVYNTLLPYADKIDEESIEVLKEIKGNLGRAIQLRDIKVGVGHWVGQLSRYIRLYGMKFSKEDHVTLVKVLFELITTPDLELSLVQKFSVQLVHLLKKRELLSREDLVLPWRPLYQLCELVLYSRFEHYGLQLFPSNIETTLKSLVRNCRTYFPVESTQEMLDEWRPLLCPYDTTIIKALGYMEHFLPTNLPPEHHDKGFKLWFQEMMDLWDSFQNSPSWETSFVNLFSRLANDNIGYIDWSPYLSKIFNRFLRSFNLPVGQQDALVGRSGSNYDMTQSVQWIVALLGGGSSGQVYVDELFNTLLTFYHPSNIGKWTVKLSGLLLTFPKLFVRRLHKERYKKESWEQPIPESHKLTDKDVTHFVQSFQPVVFTSMFSKYGSQDTAVALKHLSTMRPELIVPTLLEKMYPAMETLIEPHRLIACMNCVVSVARPMLREGKWYPDGPSHVLPLLNLSIPGIDQNDFKKCLVTFQMISTFVAMVPIVDCSDAVHLRSDLTDNERELCSATAQFEDFVLQFVDRVLMLIDNSAQEHTHGDHGRLNTEQSMLEIGMASTFNSVLQQCSAPIFESALNRLFDFVTNSVYETKVSGRFTANLCRAVAKVNPRATLKRFLPTFCQNIKNHIKNHEEALTDEHLDNGFLWNLLMLSQLVRCNGLELLPYKEELLEVICITIKLKCMEGFEIAGQLIRYLLRALTLIYSLDYKSRAGSFDEPVTEYLPIRDWALPGDIYNLGLNWHVPSNEEVEFAEQLLKQVLQPELLALKRLSPDNLVPREELLRSLNTVCECLGGASSLLPTVTGDPVQLLESQVPLKRFACQSVPDGTKEVTLDGENVRVAVIEVAHHLCKHMMKYCEDDTKGLHKLLSIYEAVLFSKGTPRNDFDGRWKSFHVVKSALQDQMRGGKKHLRALLVDRVQLQHELRQMNSSDQTFTRRHQDIMEDVFTLSISQYSEVRKKAQGVLFSCFRYFPYSYRSLMPQIIQIIRDKDAPEHHFKGALYLVQGSNKRNLATKRSWEVICQVWPAIVQAQHSEKPSILKVIDDIVTKAVKNVETTAIKIQVNQESLDAAQTLLQTANPTPSSSPVSDEEQQQGLELEKQRNMKAERMYISLVEELVDLIQNGNLTWKFTQIGLEFLSLLLRIDIALPVKAVDLFIKFCLHDSLYIRKLSLGSLSAILKQHKRRHKKITIDPYKLSGTTPPFPGDPLRPGVREDNQWHHYKCDSNLIGSKEKWESMTVIEKTHFGYYCWPKVTKTYAPHSEQPKLDRSREEMTEAEYVIYQSFINPEYVQKLVDFLALEEHKGKDKFKIKLMTLFKGLFRNYGDTFTEVFKPHVERLLNDTSHDKHDSSQRCGMEVLAGMLRGSKHLPYERVKNLVDWALPLLQNSLNHITVETIEDWGTFFGVVSESRDPRRIHWFLEMLTDNPLTGEGGSFGDASRLYMLDNALLQQEWRVTELYHYLLKYLKPHLSHTYKNVRDRIAGVLSNIFLYEYTVNKQKESWSPKRKVFLDEVLPQLEALKDMAIEEGNLQNGGSGSGGSSGQSSPIVNSKSQTDLREGEEPMKNDNNTEESEERKTLSRLCKTVLKFLSLSLGKVFSPAPPEVFRLLPIICTLESEGKDEELKHDCLVALTWLSQALIQPEVIPVVIATIKEITGLQSWHARTAVLYYMQSMVFYNFFILHNPKYTKEIQEIILHLLCDDQLEVREMAATTLSGFLHCGYLELNKDMLAHFERLRSTKLKKFNMSLEMLIKRHAGVLGLSACVQAYPYDVPEFVPQILMDLGNHVNDPQPIQMTVKKTLSNFHRTHHDNWHDHKLMFTDDQLVVLTDLLVSPNYYA</sequence>
<comment type="subcellular location">
    <subcellularLocation>
        <location evidence="2">Cytoplasm</location>
    </subcellularLocation>
    <subcellularLocation>
        <location evidence="1">Nucleus speckle</location>
    </subcellularLocation>
</comment>
<keyword evidence="14" id="KW-1185">Reference proteome</keyword>
<gene>
    <name evidence="13" type="ORF">CHS0354_032926</name>
</gene>
<protein>
    <recommendedName>
        <fullName evidence="15">Proteasome activator subunit 4</fullName>
    </recommendedName>
</protein>
<dbReference type="Proteomes" id="UP001195483">
    <property type="component" value="Unassembled WGS sequence"/>
</dbReference>
<feature type="region of interest" description="Disordered" evidence="9">
    <location>
        <begin position="1535"/>
        <end position="1582"/>
    </location>
</feature>
<dbReference type="EMBL" id="JAEAOA010001939">
    <property type="protein sequence ID" value="KAK3580865.1"/>
    <property type="molecule type" value="Genomic_DNA"/>
</dbReference>
<organism evidence="13 14">
    <name type="scientific">Potamilus streckersoni</name>
    <dbReference type="NCBI Taxonomy" id="2493646"/>
    <lineage>
        <taxon>Eukaryota</taxon>
        <taxon>Metazoa</taxon>
        <taxon>Spiralia</taxon>
        <taxon>Lophotrochozoa</taxon>
        <taxon>Mollusca</taxon>
        <taxon>Bivalvia</taxon>
        <taxon>Autobranchia</taxon>
        <taxon>Heteroconchia</taxon>
        <taxon>Palaeoheterodonta</taxon>
        <taxon>Unionida</taxon>
        <taxon>Unionoidea</taxon>
        <taxon>Unionidae</taxon>
        <taxon>Ambleminae</taxon>
        <taxon>Lampsilini</taxon>
        <taxon>Potamilus</taxon>
    </lineage>
</organism>
<dbReference type="SUPFAM" id="SSF48371">
    <property type="entry name" value="ARM repeat"/>
    <property type="match status" value="2"/>
</dbReference>
<evidence type="ECO:0000256" key="5">
    <source>
        <dbReference type="ARBA" id="ARBA00022737"/>
    </source>
</evidence>
<keyword evidence="5" id="KW-0677">Repeat</keyword>
<dbReference type="GO" id="GO:0070628">
    <property type="term" value="F:proteasome binding"/>
    <property type="evidence" value="ECO:0007669"/>
    <property type="project" value="InterPro"/>
</dbReference>
<feature type="compositionally biased region" description="Gly residues" evidence="9">
    <location>
        <begin position="1538"/>
        <end position="1548"/>
    </location>
</feature>
<dbReference type="InterPro" id="IPR032430">
    <property type="entry name" value="Blm10_mid"/>
</dbReference>
<evidence type="ECO:0000256" key="8">
    <source>
        <dbReference type="ARBA" id="ARBA00023242"/>
    </source>
</evidence>
<reference evidence="13" key="2">
    <citation type="journal article" date="2021" name="Genome Biol. Evol.">
        <title>Developing a high-quality reference genome for a parasitic bivalve with doubly uniparental inheritance (Bivalvia: Unionida).</title>
        <authorList>
            <person name="Smith C.H."/>
        </authorList>
    </citation>
    <scope>NUCLEOTIDE SEQUENCE</scope>
    <source>
        <strain evidence="13">CHS0354</strain>
        <tissue evidence="13">Mantle</tissue>
    </source>
</reference>
<dbReference type="GO" id="GO:0016607">
    <property type="term" value="C:nuclear speck"/>
    <property type="evidence" value="ECO:0007669"/>
    <property type="project" value="UniProtKB-SubCell"/>
</dbReference>
<evidence type="ECO:0000256" key="2">
    <source>
        <dbReference type="ARBA" id="ARBA00004496"/>
    </source>
</evidence>
<comment type="similarity">
    <text evidence="3">Belongs to the BLM10 family.</text>
</comment>
<evidence type="ECO:0008006" key="15">
    <source>
        <dbReference type="Google" id="ProtNLM"/>
    </source>
</evidence>
<comment type="caution">
    <text evidence="13">The sequence shown here is derived from an EMBL/GenBank/DDBJ whole genome shotgun (WGS) entry which is preliminary data.</text>
</comment>
<dbReference type="InterPro" id="IPR011989">
    <property type="entry name" value="ARM-like"/>
</dbReference>
<dbReference type="GO" id="GO:0010499">
    <property type="term" value="P:proteasomal ubiquitin-independent protein catabolic process"/>
    <property type="evidence" value="ECO:0007669"/>
    <property type="project" value="TreeGrafter"/>
</dbReference>
<reference evidence="13" key="1">
    <citation type="journal article" date="2021" name="Genome Biol. Evol.">
        <title>A High-Quality Reference Genome for a Parasitic Bivalve with Doubly Uniparental Inheritance (Bivalvia: Unionida).</title>
        <authorList>
            <person name="Smith C.H."/>
        </authorList>
    </citation>
    <scope>NUCLEOTIDE SEQUENCE</scope>
    <source>
        <strain evidence="13">CHS0354</strain>
    </source>
</reference>
<feature type="domain" description="Proteasome activator Blm10 middle HEAT repeats region" evidence="11">
    <location>
        <begin position="313"/>
        <end position="808"/>
    </location>
</feature>
<keyword evidence="8" id="KW-0539">Nucleus</keyword>
<proteinExistence type="inferred from homology"/>
<evidence type="ECO:0000259" key="11">
    <source>
        <dbReference type="Pfam" id="PF16507"/>
    </source>
</evidence>
<feature type="compositionally biased region" description="Basic and acidic residues" evidence="9">
    <location>
        <begin position="1561"/>
        <end position="1571"/>
    </location>
</feature>
<evidence type="ECO:0000259" key="12">
    <source>
        <dbReference type="Pfam" id="PF23096"/>
    </source>
</evidence>
<evidence type="ECO:0000256" key="9">
    <source>
        <dbReference type="SAM" id="MobiDB-lite"/>
    </source>
</evidence>
<dbReference type="InterPro" id="IPR055455">
    <property type="entry name" value="HEAT_PSME4"/>
</dbReference>
<dbReference type="Pfam" id="PF11919">
    <property type="entry name" value="PSME4_C"/>
    <property type="match status" value="1"/>
</dbReference>
<evidence type="ECO:0000256" key="1">
    <source>
        <dbReference type="ARBA" id="ARBA00004324"/>
    </source>
</evidence>
<evidence type="ECO:0000256" key="6">
    <source>
        <dbReference type="ARBA" id="ARBA00022763"/>
    </source>
</evidence>
<dbReference type="GO" id="GO:0016504">
    <property type="term" value="F:peptidase activator activity"/>
    <property type="evidence" value="ECO:0007669"/>
    <property type="project" value="InterPro"/>
</dbReference>
<dbReference type="PANTHER" id="PTHR32170">
    <property type="entry name" value="PROTEASOME ACTIVATOR COMPLEX SUBUNIT 4"/>
    <property type="match status" value="1"/>
</dbReference>
<keyword evidence="6" id="KW-0227">DNA damage</keyword>
<evidence type="ECO:0000256" key="3">
    <source>
        <dbReference type="ARBA" id="ARBA00005739"/>
    </source>
</evidence>
<dbReference type="GO" id="GO:0006281">
    <property type="term" value="P:DNA repair"/>
    <property type="evidence" value="ECO:0007669"/>
    <property type="project" value="UniProtKB-KW"/>
</dbReference>
<reference evidence="13" key="3">
    <citation type="submission" date="2023-05" db="EMBL/GenBank/DDBJ databases">
        <authorList>
            <person name="Smith C.H."/>
        </authorList>
    </citation>
    <scope>NUCLEOTIDE SEQUENCE</scope>
    <source>
        <strain evidence="13">CHS0354</strain>
        <tissue evidence="13">Mantle</tissue>
    </source>
</reference>
<feature type="domain" description="Proteasome activator complex subunit 4 C-terminal" evidence="10">
    <location>
        <begin position="1758"/>
        <end position="1844"/>
    </location>
</feature>
<dbReference type="GO" id="GO:0005829">
    <property type="term" value="C:cytosol"/>
    <property type="evidence" value="ECO:0007669"/>
    <property type="project" value="TreeGrafter"/>
</dbReference>
<evidence type="ECO:0000313" key="13">
    <source>
        <dbReference type="EMBL" id="KAK3580865.1"/>
    </source>
</evidence>
<evidence type="ECO:0000256" key="4">
    <source>
        <dbReference type="ARBA" id="ARBA00022490"/>
    </source>
</evidence>
<dbReference type="Gene3D" id="1.25.10.10">
    <property type="entry name" value="Leucine-rich Repeat Variant"/>
    <property type="match status" value="1"/>
</dbReference>
<name>A0AAE0RWM0_9BIVA</name>
<accession>A0AAE0RWM0</accession>